<dbReference type="Proteomes" id="UP001319874">
    <property type="component" value="Chromosome 4"/>
</dbReference>
<keyword evidence="1" id="KW-0472">Membrane</keyword>
<keyword evidence="3" id="KW-1185">Reference proteome</keyword>
<feature type="transmembrane region" description="Helical" evidence="1">
    <location>
        <begin position="47"/>
        <end position="67"/>
    </location>
</feature>
<feature type="transmembrane region" description="Helical" evidence="1">
    <location>
        <begin position="16"/>
        <end position="35"/>
    </location>
</feature>
<accession>A0ABN6JWG9</accession>
<protein>
    <recommendedName>
        <fullName evidence="4">Sodium:proton antiporter</fullName>
    </recommendedName>
</protein>
<organism evidence="2 3">
    <name type="scientific">Paraburkholderia terrae</name>
    <dbReference type="NCBI Taxonomy" id="311230"/>
    <lineage>
        <taxon>Bacteria</taxon>
        <taxon>Pseudomonadati</taxon>
        <taxon>Pseudomonadota</taxon>
        <taxon>Betaproteobacteria</taxon>
        <taxon>Burkholderiales</taxon>
        <taxon>Burkholderiaceae</taxon>
        <taxon>Paraburkholderia</taxon>
    </lineage>
</organism>
<evidence type="ECO:0000256" key="1">
    <source>
        <dbReference type="SAM" id="Phobius"/>
    </source>
</evidence>
<evidence type="ECO:0008006" key="4">
    <source>
        <dbReference type="Google" id="ProtNLM"/>
    </source>
</evidence>
<evidence type="ECO:0000313" key="2">
    <source>
        <dbReference type="EMBL" id="BCZ85312.1"/>
    </source>
</evidence>
<keyword evidence="1" id="KW-0812">Transmembrane</keyword>
<proteinExistence type="predicted"/>
<reference evidence="2 3" key="1">
    <citation type="journal article" date="2022" name="Front. Microbiol.">
        <title>Identification and characterization of a novel class of self-sufficient cytochrome P450 hydroxylase involved in cyclohexanecarboxylate degradation in Paraburkholderia terrae strain KU-64.</title>
        <authorList>
            <person name="Yamamoto T."/>
            <person name="Hasegawa Y."/>
            <person name="Iwaki H."/>
        </authorList>
    </citation>
    <scope>NUCLEOTIDE SEQUENCE [LARGE SCALE GENOMIC DNA]</scope>
    <source>
        <strain evidence="2 3">KU-64</strain>
    </source>
</reference>
<gene>
    <name evidence="2" type="ORF">PTKU64_89870</name>
</gene>
<keyword evidence="1" id="KW-1133">Transmembrane helix</keyword>
<sequence length="68" mass="7402">MLQRGDKMIIGNDFEFGFLLVIFALLGIILVGTLLDTLHLQKLHPRLIGATIGVLVGFAIIEAVPMLT</sequence>
<dbReference type="EMBL" id="AP024958">
    <property type="protein sequence ID" value="BCZ85312.1"/>
    <property type="molecule type" value="Genomic_DNA"/>
</dbReference>
<name>A0ABN6JWG9_9BURK</name>
<evidence type="ECO:0000313" key="3">
    <source>
        <dbReference type="Proteomes" id="UP001319874"/>
    </source>
</evidence>